<proteinExistence type="predicted"/>
<protein>
    <submittedName>
        <fullName evidence="2">Helicase associated domain protein</fullName>
    </submittedName>
</protein>
<name>E9S896_RUMAL</name>
<dbReference type="PANTHER" id="PTHR33418:SF1">
    <property type="entry name" value="HELICASE-ASSOCIATED DOMAIN-CONTAINING PROTEIN"/>
    <property type="match status" value="1"/>
</dbReference>
<dbReference type="eggNOG" id="COG1061">
    <property type="taxonomic scope" value="Bacteria"/>
</dbReference>
<dbReference type="Proteomes" id="UP000004259">
    <property type="component" value="Unassembled WGS sequence"/>
</dbReference>
<dbReference type="Gene3D" id="6.10.140.530">
    <property type="match status" value="4"/>
</dbReference>
<sequence>MSERWQQNFDEVCAYIKEHNCEISDIPYDVMTSNGITMQNWIKEQHLTYCGRTARTMTAERRKILDKIGIADYRNIYDNEFYKALADVKQYFEESGNDKIKKDVTFGKTTGIDLYAWVRIQRRKYKSGKLKQRYLQWIQQADLMFILEKPFDIGYRHALEFRRTYGDLQMPVAYVCEDGFRLGKWCVAMRDRRKRGQAQEMQIEKLDALGFDWSINYEKREMKLFPNVLVMSKLQTEFEDKNGLAHAEQYFSKHGNIDVPKGHICADGFPLGRWLEVLKFRYRSSGFSSEITDKLKEMDFNWNIIDTQRLSGQDKTGIACALEYYSYYHHLNVSESYAKGDFSLGEWLADVRKRYSGGTLPAEVICKLQEMYFIWDSSDINWYYNFDECRSFIRSHPATPVPSDLVSSSGTVLNVWYRNNHRAYEDGKLNLARAKLFSEIAVSSEQMQKNNARLLWDKHLNDVVRYLEQHSEYTIWNFPPRIAGQHISNISAWLKAQIKEYFSEDCDLDEQQREKLRQLGIDEGNQNSSVRKENTKKWYENCLKLKAFYEEHGHIDFPEEYHELRKWFLAQRGAIKRGAFSQKRIDFLTENGIIDLFKQPLRGNTVKLEVTVTKEQFDELMQKVEQEGCTNISEYLIKLAKL</sequence>
<dbReference type="STRING" id="246199.CUS_4795"/>
<dbReference type="OrthoDB" id="9802848at2"/>
<evidence type="ECO:0000313" key="3">
    <source>
        <dbReference type="Proteomes" id="UP000004259"/>
    </source>
</evidence>
<keyword evidence="3" id="KW-1185">Reference proteome</keyword>
<reference evidence="2 3" key="1">
    <citation type="submission" date="2011-02" db="EMBL/GenBank/DDBJ databases">
        <authorList>
            <person name="Nelson K.E."/>
            <person name="Sutton G."/>
            <person name="Torralba M."/>
            <person name="Durkin S."/>
            <person name="Harkins D."/>
            <person name="Montgomery R."/>
            <person name="Ziemer C."/>
            <person name="Klaassens E."/>
            <person name="Ocuiv P."/>
            <person name="Morrison M."/>
        </authorList>
    </citation>
    <scope>NUCLEOTIDE SEQUENCE [LARGE SCALE GENOMIC DNA]</scope>
    <source>
        <strain evidence="2 3">8</strain>
    </source>
</reference>
<evidence type="ECO:0000313" key="2">
    <source>
        <dbReference type="EMBL" id="EGC04493.1"/>
    </source>
</evidence>
<feature type="domain" description="Helicase-associated" evidence="1">
    <location>
        <begin position="535"/>
        <end position="590"/>
    </location>
</feature>
<comment type="caution">
    <text evidence="2">The sequence shown here is derived from an EMBL/GenBank/DDBJ whole genome shotgun (WGS) entry which is preliminary data.</text>
</comment>
<accession>E9S896</accession>
<dbReference type="AlphaFoldDB" id="E9S896"/>
<dbReference type="InterPro" id="IPR005114">
    <property type="entry name" value="Helicase_assoc"/>
</dbReference>
<dbReference type="EMBL" id="ADKM02000019">
    <property type="protein sequence ID" value="EGC04493.1"/>
    <property type="molecule type" value="Genomic_DNA"/>
</dbReference>
<dbReference type="RefSeq" id="WP_002847190.1">
    <property type="nucleotide sequence ID" value="NZ_ADKM02000019.1"/>
</dbReference>
<feature type="domain" description="Helicase-associated" evidence="1">
    <location>
        <begin position="149"/>
        <end position="211"/>
    </location>
</feature>
<gene>
    <name evidence="2" type="ORF">CUS_4795</name>
</gene>
<feature type="domain" description="Helicase-associated" evidence="1">
    <location>
        <begin position="242"/>
        <end position="300"/>
    </location>
</feature>
<evidence type="ECO:0000259" key="1">
    <source>
        <dbReference type="Pfam" id="PF03457"/>
    </source>
</evidence>
<organism evidence="2 3">
    <name type="scientific">Ruminococcus albus 8</name>
    <dbReference type="NCBI Taxonomy" id="246199"/>
    <lineage>
        <taxon>Bacteria</taxon>
        <taxon>Bacillati</taxon>
        <taxon>Bacillota</taxon>
        <taxon>Clostridia</taxon>
        <taxon>Eubacteriales</taxon>
        <taxon>Oscillospiraceae</taxon>
        <taxon>Ruminococcus</taxon>
    </lineage>
</organism>
<dbReference type="Pfam" id="PF03457">
    <property type="entry name" value="HA"/>
    <property type="match status" value="3"/>
</dbReference>
<dbReference type="PANTHER" id="PTHR33418">
    <property type="entry name" value="HELICASE-ASSOCIATED"/>
    <property type="match status" value="1"/>
</dbReference>